<dbReference type="CDD" id="cd00082">
    <property type="entry name" value="HisKA"/>
    <property type="match status" value="1"/>
</dbReference>
<dbReference type="InterPro" id="IPR028976">
    <property type="entry name" value="CheC-like_sf"/>
</dbReference>
<comment type="caution">
    <text evidence="7">The sequence shown here is derived from an EMBL/GenBank/DDBJ whole genome shotgun (WGS) entry which is preliminary data.</text>
</comment>
<dbReference type="SUPFAM" id="SSF55874">
    <property type="entry name" value="ATPase domain of HSP90 chaperone/DNA topoisomerase II/histidine kinase"/>
    <property type="match status" value="1"/>
</dbReference>
<evidence type="ECO:0000313" key="8">
    <source>
        <dbReference type="Proteomes" id="UP001155241"/>
    </source>
</evidence>
<comment type="catalytic activity">
    <reaction evidence="1">
        <text>ATP + protein L-histidine = ADP + protein N-phospho-L-histidine.</text>
        <dbReference type="EC" id="2.7.13.3"/>
    </reaction>
</comment>
<keyword evidence="7" id="KW-0067">ATP-binding</keyword>
<dbReference type="Proteomes" id="UP001155241">
    <property type="component" value="Unassembled WGS sequence"/>
</dbReference>
<dbReference type="GO" id="GO:0005524">
    <property type="term" value="F:ATP binding"/>
    <property type="evidence" value="ECO:0007669"/>
    <property type="project" value="UniProtKB-KW"/>
</dbReference>
<keyword evidence="5" id="KW-0175">Coiled coil</keyword>
<dbReference type="PROSITE" id="PS50109">
    <property type="entry name" value="HIS_KIN"/>
    <property type="match status" value="1"/>
</dbReference>
<dbReference type="PRINTS" id="PR00344">
    <property type="entry name" value="BCTRLSENSOR"/>
</dbReference>
<dbReference type="InterPro" id="IPR003661">
    <property type="entry name" value="HisK_dim/P_dom"/>
</dbReference>
<keyword evidence="8" id="KW-1185">Reference proteome</keyword>
<keyword evidence="4" id="KW-0597">Phosphoprotein</keyword>
<dbReference type="EMBL" id="JAMXLR010000082">
    <property type="protein sequence ID" value="MCO6046985.1"/>
    <property type="molecule type" value="Genomic_DNA"/>
</dbReference>
<dbReference type="PANTHER" id="PTHR43065">
    <property type="entry name" value="SENSOR HISTIDINE KINASE"/>
    <property type="match status" value="1"/>
</dbReference>
<dbReference type="GO" id="GO:0000155">
    <property type="term" value="F:phosphorelay sensor kinase activity"/>
    <property type="evidence" value="ECO:0007669"/>
    <property type="project" value="InterPro"/>
</dbReference>
<evidence type="ECO:0000256" key="4">
    <source>
        <dbReference type="ARBA" id="ARBA00022553"/>
    </source>
</evidence>
<dbReference type="SMART" id="SM00387">
    <property type="entry name" value="HATPase_c"/>
    <property type="match status" value="1"/>
</dbReference>
<feature type="coiled-coil region" evidence="5">
    <location>
        <begin position="171"/>
        <end position="198"/>
    </location>
</feature>
<dbReference type="SUPFAM" id="SSF47384">
    <property type="entry name" value="Homodimeric domain of signal transducing histidine kinase"/>
    <property type="match status" value="1"/>
</dbReference>
<dbReference type="InterPro" id="IPR028051">
    <property type="entry name" value="CheX-like_dom"/>
</dbReference>
<dbReference type="RefSeq" id="WP_252855099.1">
    <property type="nucleotide sequence ID" value="NZ_JAMXLR010000082.1"/>
</dbReference>
<evidence type="ECO:0000256" key="3">
    <source>
        <dbReference type="ARBA" id="ARBA00022500"/>
    </source>
</evidence>
<dbReference type="InterPro" id="IPR005467">
    <property type="entry name" value="His_kinase_dom"/>
</dbReference>
<dbReference type="InterPro" id="IPR004358">
    <property type="entry name" value="Sig_transdc_His_kin-like_C"/>
</dbReference>
<dbReference type="InterPro" id="IPR003594">
    <property type="entry name" value="HATPase_dom"/>
</dbReference>
<dbReference type="Gene3D" id="3.40.1550.10">
    <property type="entry name" value="CheC-like"/>
    <property type="match status" value="1"/>
</dbReference>
<protein>
    <recommendedName>
        <fullName evidence="2">histidine kinase</fullName>
        <ecNumber evidence="2">2.7.13.3</ecNumber>
    </recommendedName>
</protein>
<dbReference type="Pfam" id="PF02518">
    <property type="entry name" value="HATPase_c"/>
    <property type="match status" value="1"/>
</dbReference>
<dbReference type="PANTHER" id="PTHR43065:SF50">
    <property type="entry name" value="HISTIDINE KINASE"/>
    <property type="match status" value="1"/>
</dbReference>
<evidence type="ECO:0000256" key="5">
    <source>
        <dbReference type="SAM" id="Coils"/>
    </source>
</evidence>
<reference evidence="7" key="1">
    <citation type="submission" date="2022-06" db="EMBL/GenBank/DDBJ databases">
        <title>Aeoliella straminimaris, a novel planctomycete from sediments.</title>
        <authorList>
            <person name="Vitorino I.R."/>
            <person name="Lage O.M."/>
        </authorList>
    </citation>
    <scope>NUCLEOTIDE SEQUENCE</scope>
    <source>
        <strain evidence="7">ICT_H6.2</strain>
    </source>
</reference>
<dbReference type="SUPFAM" id="SSF103039">
    <property type="entry name" value="CheC-like"/>
    <property type="match status" value="1"/>
</dbReference>
<organism evidence="7 8">
    <name type="scientific">Aeoliella straminimaris</name>
    <dbReference type="NCBI Taxonomy" id="2954799"/>
    <lineage>
        <taxon>Bacteria</taxon>
        <taxon>Pseudomonadati</taxon>
        <taxon>Planctomycetota</taxon>
        <taxon>Planctomycetia</taxon>
        <taxon>Pirellulales</taxon>
        <taxon>Lacipirellulaceae</taxon>
        <taxon>Aeoliella</taxon>
    </lineage>
</organism>
<evidence type="ECO:0000259" key="6">
    <source>
        <dbReference type="PROSITE" id="PS50109"/>
    </source>
</evidence>
<dbReference type="EC" id="2.7.13.3" evidence="2"/>
<evidence type="ECO:0000256" key="1">
    <source>
        <dbReference type="ARBA" id="ARBA00000085"/>
    </source>
</evidence>
<dbReference type="Gene3D" id="1.10.287.130">
    <property type="match status" value="1"/>
</dbReference>
<dbReference type="Pfam" id="PF13690">
    <property type="entry name" value="CheX"/>
    <property type="match status" value="1"/>
</dbReference>
<evidence type="ECO:0000313" key="7">
    <source>
        <dbReference type="EMBL" id="MCO6046985.1"/>
    </source>
</evidence>
<keyword evidence="3" id="KW-0145">Chemotaxis</keyword>
<keyword evidence="7" id="KW-0547">Nucleotide-binding</keyword>
<dbReference type="InterPro" id="IPR036097">
    <property type="entry name" value="HisK_dim/P_sf"/>
</dbReference>
<dbReference type="GO" id="GO:0006935">
    <property type="term" value="P:chemotaxis"/>
    <property type="evidence" value="ECO:0007669"/>
    <property type="project" value="UniProtKB-KW"/>
</dbReference>
<evidence type="ECO:0000256" key="2">
    <source>
        <dbReference type="ARBA" id="ARBA00012438"/>
    </source>
</evidence>
<name>A0A9X2FDI6_9BACT</name>
<sequence>MGQIVDYTAAFQQITQRLLGEMFGTAHCVASPVEEASSVHTEKSFIVSLYYTGTVYGEYLLAMDEEVAARMIGYDEPIADDDRDEVRHAISDALSETLNVIVGEAIVELQDSYSKLTITSPRVYFGEIRYPQFRTGNSVLQTSHGEIECFFCLDRMRLSLAASYDEALASLIETNGKLKEANRHLAQQQAKLVQAEKMASIGVLASGVAHEINTPLFFVDMNLSVMDENIALIEALLHRYEKIKQRLEADGLPPDNEDDNFAEILNETREVVAEARDGVKRIKTVVTSLNEFSSMDQSGFAEVDVNLIAKNACTLVASLLPEGCKIQQDLAELPLVYCNSGEIGQVLANVLTNAAQVVDVGGHIQVSSHAVDEDVVFTIVDDGLGIAEEHVAQIFDPFFTTRDVGEGSGLGLSVSYGIVTKHSGSISIESQPGQGAKVTIRLPVSPQEACC</sequence>
<dbReference type="AlphaFoldDB" id="A0A9X2FDI6"/>
<feature type="domain" description="Histidine kinase" evidence="6">
    <location>
        <begin position="207"/>
        <end position="446"/>
    </location>
</feature>
<dbReference type="InterPro" id="IPR036890">
    <property type="entry name" value="HATPase_C_sf"/>
</dbReference>
<gene>
    <name evidence="7" type="ORF">NG895_24055</name>
</gene>
<dbReference type="Gene3D" id="3.30.565.10">
    <property type="entry name" value="Histidine kinase-like ATPase, C-terminal domain"/>
    <property type="match status" value="1"/>
</dbReference>
<accession>A0A9X2FDI6</accession>
<proteinExistence type="predicted"/>